<protein>
    <recommendedName>
        <fullName evidence="3">Capsule assembly Wzi family protein</fullName>
    </recommendedName>
</protein>
<dbReference type="RefSeq" id="WP_191040957.1">
    <property type="nucleotide sequence ID" value="NZ_JACXAA010000008.1"/>
</dbReference>
<dbReference type="Proteomes" id="UP000653797">
    <property type="component" value="Unassembled WGS sequence"/>
</dbReference>
<gene>
    <name evidence="1" type="ORF">IC230_20685</name>
</gene>
<organism evidence="1 2">
    <name type="scientific">Spirosoma validum</name>
    <dbReference type="NCBI Taxonomy" id="2771355"/>
    <lineage>
        <taxon>Bacteria</taxon>
        <taxon>Pseudomonadati</taxon>
        <taxon>Bacteroidota</taxon>
        <taxon>Cytophagia</taxon>
        <taxon>Cytophagales</taxon>
        <taxon>Cytophagaceae</taxon>
        <taxon>Spirosoma</taxon>
    </lineage>
</organism>
<evidence type="ECO:0008006" key="3">
    <source>
        <dbReference type="Google" id="ProtNLM"/>
    </source>
</evidence>
<dbReference type="AlphaFoldDB" id="A0A927B475"/>
<evidence type="ECO:0000313" key="1">
    <source>
        <dbReference type="EMBL" id="MBD2755330.1"/>
    </source>
</evidence>
<sequence length="496" mass="55143">MRLVTSWLVTLLLLLSYYTSTGQYDSLKRNTQFYSEVGTLMTTNRTVPFWQRANQYGTVPLTGSLGTIRFGVSSDYRPLPARRIDWGYGLEVVGNTSPWGQQLILPQVYIKARWKNLEVYVGRRKTIVGLVDTLLTSGSYAMSGNALPLPTIQLGTRGYVPIRFTKDLISINATFNHAWFETANRQVSHTMLHQATFYARLGKPSWPVRLYAGLNHQVVWGGYSHSSNLLPGVSNNGKLPSSFKAYLYAVAALSDSDLSIDGNVSSFDETNRIGNHLGSLDVGAEFDIGNSTFLIYRQNPYDTGAIWYLTTIADGLNGLSIRRKQPGEGFISVDRGLFEFLFTADQGGDQFVLEDPYRRGKVNYFNSSQFVDGWTTRGQTIGTPFLTPQGEIYPWAPYGPIVNNRVSVLHLGLMGHVGKEATWLLKLSNSKNVGTYDVSFNRKLEQFSASLQLLTPIRLPVLGLAQLNTTGAIDRGTLLPDATGIYIGLRKTFCSF</sequence>
<reference evidence="1" key="1">
    <citation type="submission" date="2020-09" db="EMBL/GenBank/DDBJ databases">
        <authorList>
            <person name="Kim M.K."/>
        </authorList>
    </citation>
    <scope>NUCLEOTIDE SEQUENCE</scope>
    <source>
        <strain evidence="1">BT704</strain>
    </source>
</reference>
<dbReference type="EMBL" id="JACXAA010000008">
    <property type="protein sequence ID" value="MBD2755330.1"/>
    <property type="molecule type" value="Genomic_DNA"/>
</dbReference>
<keyword evidence="2" id="KW-1185">Reference proteome</keyword>
<comment type="caution">
    <text evidence="1">The sequence shown here is derived from an EMBL/GenBank/DDBJ whole genome shotgun (WGS) entry which is preliminary data.</text>
</comment>
<dbReference type="Gene3D" id="2.40.160.130">
    <property type="entry name" value="Capsule assembly protein Wzi"/>
    <property type="match status" value="1"/>
</dbReference>
<proteinExistence type="predicted"/>
<dbReference type="InterPro" id="IPR038636">
    <property type="entry name" value="Wzi_sf"/>
</dbReference>
<name>A0A927B475_9BACT</name>
<accession>A0A927B475</accession>
<evidence type="ECO:0000313" key="2">
    <source>
        <dbReference type="Proteomes" id="UP000653797"/>
    </source>
</evidence>